<reference evidence="4" key="1">
    <citation type="submission" date="2025-08" db="UniProtKB">
        <authorList>
            <consortium name="RefSeq"/>
        </authorList>
    </citation>
    <scope>IDENTIFICATION</scope>
    <source>
        <tissue evidence="4">Blood</tissue>
    </source>
</reference>
<dbReference type="Proteomes" id="UP001652662">
    <property type="component" value="Chromosome 14"/>
</dbReference>
<evidence type="ECO:0000259" key="2">
    <source>
        <dbReference type="SMART" id="SM01173"/>
    </source>
</evidence>
<sequence length="226" mass="26297">MPRLSHSSRQETRGQRVRRRLVLRKRTNHVLLAPPAVDFVLIPHRETPAGAEAQKSCAGDGIVEPIPLNVKTGKSGLGHEALLKRKAEEKLESYRRKIHMKNQAEEKAAEQFRMRLKSKQDEMKLEGDLRRSQRACQQLDTQKNIQVPREAWYWLRLEETEEEEEEEKEQDEDEYTSEDLSVLEKLQILTSYLREEHLYCIWCGTAYEDKEDLSSNCPGPTSADHD</sequence>
<dbReference type="GeneID" id="103548396"/>
<accession>A0ABM4KPP1</accession>
<dbReference type="InterPro" id="IPR025239">
    <property type="entry name" value="DUF4187"/>
</dbReference>
<dbReference type="Pfam" id="PF13821">
    <property type="entry name" value="DUF4187"/>
    <property type="match status" value="1"/>
</dbReference>
<dbReference type="PANTHER" id="PTHR21032:SF0">
    <property type="entry name" value="G PATCH DOMAIN-CONTAINING PROTEIN 11"/>
    <property type="match status" value="1"/>
</dbReference>
<name>A0ABM4KPP1_EQUPR</name>
<dbReference type="SMART" id="SM01173">
    <property type="entry name" value="DUF4187"/>
    <property type="match status" value="1"/>
</dbReference>
<evidence type="ECO:0000313" key="4">
    <source>
        <dbReference type="RefSeq" id="XP_070430165.1"/>
    </source>
</evidence>
<dbReference type="RefSeq" id="XP_070430165.1">
    <property type="nucleotide sequence ID" value="XM_070574064.1"/>
</dbReference>
<keyword evidence="1" id="KW-0175">Coiled coil</keyword>
<dbReference type="InterPro" id="IPR039249">
    <property type="entry name" value="GPATCH11"/>
</dbReference>
<keyword evidence="3" id="KW-1185">Reference proteome</keyword>
<organism evidence="3 4">
    <name type="scientific">Equus przewalskii</name>
    <name type="common">Przewalski's horse</name>
    <name type="synonym">Equus caballus przewalskii</name>
    <dbReference type="NCBI Taxonomy" id="9798"/>
    <lineage>
        <taxon>Eukaryota</taxon>
        <taxon>Metazoa</taxon>
        <taxon>Chordata</taxon>
        <taxon>Craniata</taxon>
        <taxon>Vertebrata</taxon>
        <taxon>Euteleostomi</taxon>
        <taxon>Mammalia</taxon>
        <taxon>Eutheria</taxon>
        <taxon>Laurasiatheria</taxon>
        <taxon>Perissodactyla</taxon>
        <taxon>Equidae</taxon>
        <taxon>Equus</taxon>
    </lineage>
</organism>
<protein>
    <submittedName>
        <fullName evidence="4">G patch domain-containing protein 11 isoform X3</fullName>
    </submittedName>
</protein>
<feature type="domain" description="DUF4187" evidence="2">
    <location>
        <begin position="157"/>
        <end position="225"/>
    </location>
</feature>
<feature type="coiled-coil region" evidence="1">
    <location>
        <begin position="84"/>
        <end position="122"/>
    </location>
</feature>
<gene>
    <name evidence="4" type="primary">GPATCH11</name>
</gene>
<evidence type="ECO:0000256" key="1">
    <source>
        <dbReference type="SAM" id="Coils"/>
    </source>
</evidence>
<dbReference type="PANTHER" id="PTHR21032">
    <property type="entry name" value="G PATCH DOMAIN-CONTAINING PROTEIN 11"/>
    <property type="match status" value="1"/>
</dbReference>
<evidence type="ECO:0000313" key="3">
    <source>
        <dbReference type="Proteomes" id="UP001652662"/>
    </source>
</evidence>
<proteinExistence type="predicted"/>